<keyword evidence="7" id="KW-0963">Cytoplasm</keyword>
<dbReference type="InterPro" id="IPR036637">
    <property type="entry name" value="Phosphohistidine_dom_sf"/>
</dbReference>
<dbReference type="InterPro" id="IPR006318">
    <property type="entry name" value="PTS_EI-like"/>
</dbReference>
<dbReference type="Gene3D" id="3.30.450.40">
    <property type="match status" value="1"/>
</dbReference>
<evidence type="ECO:0000256" key="6">
    <source>
        <dbReference type="ARBA" id="ARBA00022448"/>
    </source>
</evidence>
<dbReference type="PATRIC" id="fig|1177755.3.peg.1379"/>
<evidence type="ECO:0000256" key="1">
    <source>
        <dbReference type="ARBA" id="ARBA00000683"/>
    </source>
</evidence>
<comment type="cofactor">
    <cofactor evidence="2">
        <name>Mg(2+)</name>
        <dbReference type="ChEBI" id="CHEBI:18420"/>
    </cofactor>
</comment>
<keyword evidence="8" id="KW-0762">Sugar transport</keyword>
<dbReference type="PANTHER" id="PTHR46244:SF6">
    <property type="entry name" value="PHOSPHOENOLPYRUVATE-PROTEIN PHOSPHOTRANSFERASE"/>
    <property type="match status" value="1"/>
</dbReference>
<proteinExistence type="inferred from homology"/>
<dbReference type="SUPFAM" id="SSF55781">
    <property type="entry name" value="GAF domain-like"/>
    <property type="match status" value="1"/>
</dbReference>
<dbReference type="GO" id="GO:0009401">
    <property type="term" value="P:phosphoenolpyruvate-dependent sugar phosphotransferase system"/>
    <property type="evidence" value="ECO:0007669"/>
    <property type="project" value="UniProtKB-KW"/>
</dbReference>
<evidence type="ECO:0000256" key="9">
    <source>
        <dbReference type="ARBA" id="ARBA00022679"/>
    </source>
</evidence>
<dbReference type="InterPro" id="IPR015813">
    <property type="entry name" value="Pyrv/PenolPyrv_kinase-like_dom"/>
</dbReference>
<dbReference type="EMBL" id="MASI01000003">
    <property type="protein sequence ID" value="ODA67344.1"/>
    <property type="molecule type" value="Genomic_DNA"/>
</dbReference>
<dbReference type="Pfam" id="PF01590">
    <property type="entry name" value="GAF"/>
    <property type="match status" value="1"/>
</dbReference>
<accession>A0A1E2RYP9</accession>
<dbReference type="PANTHER" id="PTHR46244">
    <property type="entry name" value="PHOSPHOENOLPYRUVATE-PROTEIN PHOSPHOTRANSFERASE"/>
    <property type="match status" value="1"/>
</dbReference>
<comment type="similarity">
    <text evidence="4">Belongs to the PEP-utilizing enzyme family.</text>
</comment>
<dbReference type="SUPFAM" id="SSF47831">
    <property type="entry name" value="Enzyme I of the PEP:sugar phosphotransferase system HPr-binding (sub)domain"/>
    <property type="match status" value="1"/>
</dbReference>
<dbReference type="InterPro" id="IPR036618">
    <property type="entry name" value="PtsI_HPr-bd_sf"/>
</dbReference>
<evidence type="ECO:0000256" key="2">
    <source>
        <dbReference type="ARBA" id="ARBA00001946"/>
    </source>
</evidence>
<dbReference type="InterPro" id="IPR008731">
    <property type="entry name" value="PTS_EIN"/>
</dbReference>
<evidence type="ECO:0000256" key="4">
    <source>
        <dbReference type="ARBA" id="ARBA00007837"/>
    </source>
</evidence>
<dbReference type="PRINTS" id="PR01736">
    <property type="entry name" value="PHPHTRNFRASE"/>
</dbReference>
<dbReference type="AlphaFoldDB" id="A0A1E2RYP9"/>
<dbReference type="GO" id="GO:0016301">
    <property type="term" value="F:kinase activity"/>
    <property type="evidence" value="ECO:0007669"/>
    <property type="project" value="UniProtKB-KW"/>
</dbReference>
<feature type="domain" description="GAF" evidence="14">
    <location>
        <begin position="24"/>
        <end position="170"/>
    </location>
</feature>
<evidence type="ECO:0000313" key="16">
    <source>
        <dbReference type="Proteomes" id="UP000095087"/>
    </source>
</evidence>
<comment type="catalytic activity">
    <reaction evidence="1">
        <text>L-histidyl-[protein] + phosphoenolpyruvate = N(pros)-phospho-L-histidyl-[protein] + pyruvate</text>
        <dbReference type="Rhea" id="RHEA:23880"/>
        <dbReference type="Rhea" id="RHEA-COMP:9745"/>
        <dbReference type="Rhea" id="RHEA-COMP:9746"/>
        <dbReference type="ChEBI" id="CHEBI:15361"/>
        <dbReference type="ChEBI" id="CHEBI:29979"/>
        <dbReference type="ChEBI" id="CHEBI:58702"/>
        <dbReference type="ChEBI" id="CHEBI:64837"/>
        <dbReference type="EC" id="2.7.3.9"/>
    </reaction>
</comment>
<keyword evidence="6" id="KW-0813">Transport</keyword>
<comment type="subcellular location">
    <subcellularLocation>
        <location evidence="3">Cytoplasm</location>
    </subcellularLocation>
</comment>
<dbReference type="Pfam" id="PF02896">
    <property type="entry name" value="PEP-utilizers_C"/>
    <property type="match status" value="1"/>
</dbReference>
<protein>
    <recommendedName>
        <fullName evidence="5">phosphoenolpyruvate--protein phosphotransferase</fullName>
        <ecNumber evidence="5">2.7.3.9</ecNumber>
    </recommendedName>
</protein>
<keyword evidence="16" id="KW-1185">Reference proteome</keyword>
<evidence type="ECO:0000256" key="13">
    <source>
        <dbReference type="ARBA" id="ARBA00022842"/>
    </source>
</evidence>
<keyword evidence="9 15" id="KW-0808">Transferase</keyword>
<organism evidence="15 16">
    <name type="scientific">Methyloligella halotolerans</name>
    <dbReference type="NCBI Taxonomy" id="1177755"/>
    <lineage>
        <taxon>Bacteria</taxon>
        <taxon>Pseudomonadati</taxon>
        <taxon>Pseudomonadota</taxon>
        <taxon>Alphaproteobacteria</taxon>
        <taxon>Hyphomicrobiales</taxon>
        <taxon>Hyphomicrobiaceae</taxon>
        <taxon>Methyloligella</taxon>
    </lineage>
</organism>
<keyword evidence="11" id="KW-0479">Metal-binding</keyword>
<dbReference type="Pfam" id="PF05524">
    <property type="entry name" value="PEP-utilisers_N"/>
    <property type="match status" value="1"/>
</dbReference>
<dbReference type="Gene3D" id="3.20.20.60">
    <property type="entry name" value="Phosphoenolpyruvate-binding domains"/>
    <property type="match status" value="1"/>
</dbReference>
<dbReference type="Pfam" id="PF00391">
    <property type="entry name" value="PEP-utilizers"/>
    <property type="match status" value="1"/>
</dbReference>
<dbReference type="InterPro" id="IPR040442">
    <property type="entry name" value="Pyrv_kinase-like_dom_sf"/>
</dbReference>
<dbReference type="InterPro" id="IPR003018">
    <property type="entry name" value="GAF"/>
</dbReference>
<name>A0A1E2RYP9_9HYPH</name>
<dbReference type="GO" id="GO:0008965">
    <property type="term" value="F:phosphoenolpyruvate-protein phosphotransferase activity"/>
    <property type="evidence" value="ECO:0007669"/>
    <property type="project" value="UniProtKB-EC"/>
</dbReference>
<sequence>MALSVSAPRQLLRRLREVMAEPESTQARLDKVVVLIASNMVAEVCSLYLRRRDDSLELVATEGLAERAVHSTHLKRGEGLVGLIAQEAEAMQFPDAQNHPAYSYRPETGEEIYHSFVGVPILRGGHAIGVLTVQNRTHRQYTDEEVEALQTTAMVLAEMLASGGMLANDDVGPGERDDALRMQVLPLSEGVALGHVVLHEPPVMVTKLIAEDADLEQRRLDQAIDDLTGMIDAMLERGDMARAGEHREVLEAFRMFADDRGWRRRLEEALHTGLTAEAAVQRVRNDTRARMLRQTDAHSRDRLHDIDDLSNRLLRLLSGGTGTAASGNLPHDSILIARNMGPAELLDYDREKLRGLVLVEGGSGSHVAIVARALGIAAVSQAKGILESVEAGDAAIVDADGGELHVRPTQEVVQAYSDKVRFRARRQAQYAALRSVPAVTLDEEKISLNINAGLLFDLPHLEESGADGIGLFRTELQFMISSTFPRLDQQTRMYKAIFDAAGGKPVVFRTLDVGGDKVLPYFQAVKEENPALGWRAIRMALDRPALFRTQIRALMRGAAGRELRILLPMIADVSELTEAKSFITKELQILKRHGKQEPSRLLIGAMVEVPSLLWQLDELMPLVDFVSVGSNDLMQFMFAADRSNEKVAGRFDNLNRAGLRALRSVVLAGKRHEVPITLCGEMAGKPLEAMALIGLGFRSISMAPASVGPVKAMILSLDVGETSQKLLTLLDEDSGELRDQLQAFAVEKGVQV</sequence>
<dbReference type="InterPro" id="IPR029016">
    <property type="entry name" value="GAF-like_dom_sf"/>
</dbReference>
<dbReference type="SUPFAM" id="SSF51621">
    <property type="entry name" value="Phosphoenolpyruvate/pyruvate domain"/>
    <property type="match status" value="1"/>
</dbReference>
<evidence type="ECO:0000313" key="15">
    <source>
        <dbReference type="EMBL" id="ODA67344.1"/>
    </source>
</evidence>
<keyword evidence="13" id="KW-0460">Magnesium</keyword>
<gene>
    <name evidence="15" type="ORF">A7A08_01370</name>
</gene>
<dbReference type="InterPro" id="IPR050499">
    <property type="entry name" value="PEP-utilizing_PTS_enzyme"/>
</dbReference>
<evidence type="ECO:0000259" key="14">
    <source>
        <dbReference type="SMART" id="SM00065"/>
    </source>
</evidence>
<dbReference type="Proteomes" id="UP000095087">
    <property type="component" value="Unassembled WGS sequence"/>
</dbReference>
<dbReference type="GO" id="GO:0046872">
    <property type="term" value="F:metal ion binding"/>
    <property type="evidence" value="ECO:0007669"/>
    <property type="project" value="UniProtKB-KW"/>
</dbReference>
<dbReference type="SMART" id="SM00065">
    <property type="entry name" value="GAF"/>
    <property type="match status" value="1"/>
</dbReference>
<reference evidence="15 16" key="1">
    <citation type="submission" date="2016-07" db="EMBL/GenBank/DDBJ databases">
        <title>Draft genome sequence of Methyloligella halotolerans C2T (VKM B-2706T=CCUG 61687T=DSM 25045T), a halotolerant polyhydroxybutyrate accumulating methylotroph.</title>
        <authorList>
            <person name="Vasilenko O.V."/>
            <person name="Doronina N.V."/>
            <person name="Poroshina M.N."/>
            <person name="Tarlachkov S.V."/>
            <person name="Trotsenko Y.A."/>
        </authorList>
    </citation>
    <scope>NUCLEOTIDE SEQUENCE [LARGE SCALE GENOMIC DNA]</scope>
    <source>
        <strain evidence="15 16">VKM B-2706</strain>
    </source>
</reference>
<dbReference type="GO" id="GO:0005737">
    <property type="term" value="C:cytoplasm"/>
    <property type="evidence" value="ECO:0007669"/>
    <property type="project" value="UniProtKB-SubCell"/>
</dbReference>
<dbReference type="SUPFAM" id="SSF52009">
    <property type="entry name" value="Phosphohistidine domain"/>
    <property type="match status" value="1"/>
</dbReference>
<evidence type="ECO:0000256" key="8">
    <source>
        <dbReference type="ARBA" id="ARBA00022597"/>
    </source>
</evidence>
<dbReference type="STRING" id="1177755.A7A08_01370"/>
<dbReference type="EC" id="2.7.3.9" evidence="5"/>
<keyword evidence="10" id="KW-0598">Phosphotransferase system</keyword>
<evidence type="ECO:0000256" key="12">
    <source>
        <dbReference type="ARBA" id="ARBA00022777"/>
    </source>
</evidence>
<evidence type="ECO:0000256" key="10">
    <source>
        <dbReference type="ARBA" id="ARBA00022683"/>
    </source>
</evidence>
<keyword evidence="15" id="KW-0670">Pyruvate</keyword>
<dbReference type="RefSeq" id="WP_069094726.1">
    <property type="nucleotide sequence ID" value="NZ_MASI01000003.1"/>
</dbReference>
<keyword evidence="12" id="KW-0418">Kinase</keyword>
<evidence type="ECO:0000256" key="11">
    <source>
        <dbReference type="ARBA" id="ARBA00022723"/>
    </source>
</evidence>
<comment type="caution">
    <text evidence="15">The sequence shown here is derived from an EMBL/GenBank/DDBJ whole genome shotgun (WGS) entry which is preliminary data.</text>
</comment>
<dbReference type="Gene3D" id="3.50.30.10">
    <property type="entry name" value="Phosphohistidine domain"/>
    <property type="match status" value="1"/>
</dbReference>
<dbReference type="NCBIfam" id="TIGR01417">
    <property type="entry name" value="PTS_I_fam"/>
    <property type="match status" value="1"/>
</dbReference>
<dbReference type="Gene3D" id="1.10.274.10">
    <property type="entry name" value="PtsI, HPr-binding domain"/>
    <property type="match status" value="1"/>
</dbReference>
<dbReference type="InterPro" id="IPR000121">
    <property type="entry name" value="PEP_util_C"/>
</dbReference>
<evidence type="ECO:0000256" key="3">
    <source>
        <dbReference type="ARBA" id="ARBA00004496"/>
    </source>
</evidence>
<evidence type="ECO:0000256" key="7">
    <source>
        <dbReference type="ARBA" id="ARBA00022490"/>
    </source>
</evidence>
<dbReference type="OrthoDB" id="9765468at2"/>
<evidence type="ECO:0000256" key="5">
    <source>
        <dbReference type="ARBA" id="ARBA00012232"/>
    </source>
</evidence>
<dbReference type="InterPro" id="IPR008279">
    <property type="entry name" value="PEP-util_enz_mobile_dom"/>
</dbReference>